<gene>
    <name evidence="2" type="ORF">OG929_27265</name>
</gene>
<evidence type="ECO:0000313" key="3">
    <source>
        <dbReference type="Proteomes" id="UP001432168"/>
    </source>
</evidence>
<dbReference type="RefSeq" id="WP_329266572.1">
    <property type="nucleotide sequence ID" value="NZ_CP109011.1"/>
</dbReference>
<organism evidence="2 3">
    <name type="scientific">Streptomyces pseudovenezuelae</name>
    <dbReference type="NCBI Taxonomy" id="67350"/>
    <lineage>
        <taxon>Bacteria</taxon>
        <taxon>Bacillati</taxon>
        <taxon>Actinomycetota</taxon>
        <taxon>Actinomycetes</taxon>
        <taxon>Kitasatosporales</taxon>
        <taxon>Streptomycetaceae</taxon>
        <taxon>Streptomyces</taxon>
        <taxon>Streptomyces aurantiacus group</taxon>
    </lineage>
</organism>
<dbReference type="EMBL" id="CP109011">
    <property type="protein sequence ID" value="WUT45769.1"/>
    <property type="molecule type" value="Genomic_DNA"/>
</dbReference>
<evidence type="ECO:0000256" key="1">
    <source>
        <dbReference type="SAM" id="MobiDB-lite"/>
    </source>
</evidence>
<sequence length="69" mass="7758">MPIGASHSLDFRVGGGYVHPEKRRETMQEGTQSKESVSLAETEAVTQPEFIEIRLLDKIETIESKSILR</sequence>
<evidence type="ECO:0000313" key="2">
    <source>
        <dbReference type="EMBL" id="WUT45769.1"/>
    </source>
</evidence>
<proteinExistence type="predicted"/>
<keyword evidence="3" id="KW-1185">Reference proteome</keyword>
<reference evidence="2" key="1">
    <citation type="submission" date="2022-10" db="EMBL/GenBank/DDBJ databases">
        <title>The complete genomes of actinobacterial strains from the NBC collection.</title>
        <authorList>
            <person name="Joergensen T.S."/>
            <person name="Alvarez Arevalo M."/>
            <person name="Sterndorff E.B."/>
            <person name="Faurdal D."/>
            <person name="Vuksanovic O."/>
            <person name="Mourched A.-S."/>
            <person name="Charusanti P."/>
            <person name="Shaw S."/>
            <person name="Blin K."/>
            <person name="Weber T."/>
        </authorList>
    </citation>
    <scope>NUCLEOTIDE SEQUENCE</scope>
    <source>
        <strain evidence="2">NBC_00686</strain>
    </source>
</reference>
<name>A0ABZ1X0Z6_9ACTN</name>
<feature type="region of interest" description="Disordered" evidence="1">
    <location>
        <begin position="1"/>
        <end position="41"/>
    </location>
</feature>
<protein>
    <submittedName>
        <fullName evidence="2">Uncharacterized protein</fullName>
    </submittedName>
</protein>
<accession>A0ABZ1X0Z6</accession>
<dbReference type="Proteomes" id="UP001432168">
    <property type="component" value="Chromosome"/>
</dbReference>